<keyword evidence="10" id="KW-0560">Oxidoreductase</keyword>
<evidence type="ECO:0000256" key="7">
    <source>
        <dbReference type="ARBA" id="ARBA00022697"/>
    </source>
</evidence>
<dbReference type="SUPFAM" id="SSF55347">
    <property type="entry name" value="Glyceraldehyde-3-phosphate dehydrogenase-like, C-terminal domain"/>
    <property type="match status" value="1"/>
</dbReference>
<keyword evidence="7" id="KW-0791">Threonine biosynthesis</keyword>
<dbReference type="Gene3D" id="3.30.360.10">
    <property type="entry name" value="Dihydrodipicolinate Reductase, domain 2"/>
    <property type="match status" value="1"/>
</dbReference>
<evidence type="ECO:0000256" key="2">
    <source>
        <dbReference type="ARBA" id="ARBA00005097"/>
    </source>
</evidence>
<dbReference type="CDD" id="cd02316">
    <property type="entry name" value="VcASADH2_like_N"/>
    <property type="match status" value="1"/>
</dbReference>
<keyword evidence="11" id="KW-0457">Lysine biosynthesis</keyword>
<evidence type="ECO:0000256" key="1">
    <source>
        <dbReference type="ARBA" id="ARBA00005021"/>
    </source>
</evidence>
<evidence type="ECO:0000256" key="5">
    <source>
        <dbReference type="ARBA" id="ARBA00013120"/>
    </source>
</evidence>
<keyword evidence="12" id="KW-0486">Methionine biosynthesis</keyword>
<dbReference type="Gene3D" id="3.40.50.720">
    <property type="entry name" value="NAD(P)-binding Rossmann-like Domain"/>
    <property type="match status" value="1"/>
</dbReference>
<comment type="catalytic activity">
    <reaction evidence="13">
        <text>L-aspartate 4-semialdehyde + phosphate + NADP(+) = 4-phospho-L-aspartate + NADPH + H(+)</text>
        <dbReference type="Rhea" id="RHEA:24284"/>
        <dbReference type="ChEBI" id="CHEBI:15378"/>
        <dbReference type="ChEBI" id="CHEBI:43474"/>
        <dbReference type="ChEBI" id="CHEBI:57535"/>
        <dbReference type="ChEBI" id="CHEBI:57783"/>
        <dbReference type="ChEBI" id="CHEBI:58349"/>
        <dbReference type="ChEBI" id="CHEBI:537519"/>
        <dbReference type="EC" id="1.2.1.11"/>
    </reaction>
</comment>
<evidence type="ECO:0000256" key="14">
    <source>
        <dbReference type="PIRSR" id="PIRSR000148-1"/>
    </source>
</evidence>
<dbReference type="PANTHER" id="PTHR46278">
    <property type="entry name" value="DEHYDROGENASE, PUTATIVE-RELATED"/>
    <property type="match status" value="1"/>
</dbReference>
<sequence>MITRYNVAIVGATGNVGRETLEVLSERAFPINNVYAIASRESQNKEVSFGDKTLKISSIDNTDFSKIEIVFFATDAEISQKYVSNIARQGCLVIDKSSLFRLDPDVPLIVPEANLRSLKDYTKKNIIANPNCCTIPIAVVLKPLDNVAKIRRIIISTYQSVSGSGRAAMDELYNQTKAKYIFNDVQPQNFPRQIAFNLFPQIGNFNKDGSTTEESKISLELKKIIGSHIKATVTCVRVPVFVSHSMSINVEFSEELNVEEAEEILRESDSIEVNSLLNEIQYACPIDVVGTDLVYVSRIRKDYSQKNTLNLWITADNLRKGAALNGVQIAEELIKVLNE</sequence>
<dbReference type="GO" id="GO:0004073">
    <property type="term" value="F:aspartate-semialdehyde dehydrogenase activity"/>
    <property type="evidence" value="ECO:0007669"/>
    <property type="project" value="UniProtKB-EC"/>
</dbReference>
<dbReference type="GO" id="GO:0009097">
    <property type="term" value="P:isoleucine biosynthetic process"/>
    <property type="evidence" value="ECO:0007669"/>
    <property type="project" value="InterPro"/>
</dbReference>
<feature type="active site" description="Acyl-thioester intermediate" evidence="14">
    <location>
        <position position="132"/>
    </location>
</feature>
<proteinExistence type="inferred from homology"/>
<dbReference type="OrthoDB" id="6409721at2759"/>
<dbReference type="EMBL" id="WJQU01000001">
    <property type="protein sequence ID" value="KAJ6644905.1"/>
    <property type="molecule type" value="Genomic_DNA"/>
</dbReference>
<gene>
    <name evidence="16" type="primary">asd</name>
    <name evidence="16" type="ORF">Bhyg_00100</name>
</gene>
<keyword evidence="6" id="KW-0028">Amino-acid biosynthesis</keyword>
<dbReference type="SMART" id="SM00859">
    <property type="entry name" value="Semialdhyde_dh"/>
    <property type="match status" value="1"/>
</dbReference>
<dbReference type="EC" id="1.2.1.11" evidence="5"/>
<feature type="domain" description="Semialdehyde dehydrogenase NAD-binding" evidence="15">
    <location>
        <begin position="6"/>
        <end position="121"/>
    </location>
</feature>
<comment type="caution">
    <text evidence="16">The sequence shown here is derived from an EMBL/GenBank/DDBJ whole genome shotgun (WGS) entry which is preliminary data.</text>
</comment>
<evidence type="ECO:0000256" key="12">
    <source>
        <dbReference type="ARBA" id="ARBA00023167"/>
    </source>
</evidence>
<evidence type="ECO:0000256" key="11">
    <source>
        <dbReference type="ARBA" id="ARBA00023154"/>
    </source>
</evidence>
<dbReference type="GO" id="GO:0051287">
    <property type="term" value="F:NAD binding"/>
    <property type="evidence" value="ECO:0007669"/>
    <property type="project" value="InterPro"/>
</dbReference>
<dbReference type="CDD" id="cd18131">
    <property type="entry name" value="ASADH_C_bac_euk_like"/>
    <property type="match status" value="1"/>
</dbReference>
<dbReference type="GO" id="GO:0009089">
    <property type="term" value="P:lysine biosynthetic process via diaminopimelate"/>
    <property type="evidence" value="ECO:0007669"/>
    <property type="project" value="InterPro"/>
</dbReference>
<dbReference type="NCBIfam" id="TIGR01296">
    <property type="entry name" value="asd_B"/>
    <property type="match status" value="1"/>
</dbReference>
<dbReference type="InterPro" id="IPR005986">
    <property type="entry name" value="Asp_semialdehyde_DH_beta"/>
</dbReference>
<dbReference type="InterPro" id="IPR012280">
    <property type="entry name" value="Semialdhyde_DH_dimer_dom"/>
</dbReference>
<name>A0A9Q0S682_9DIPT</name>
<evidence type="ECO:0000256" key="6">
    <source>
        <dbReference type="ARBA" id="ARBA00022605"/>
    </source>
</evidence>
<comment type="pathway">
    <text evidence="2">Amino-acid biosynthesis; L-threonine biosynthesis; L-threonine from L-aspartate: step 2/5.</text>
</comment>
<comment type="pathway">
    <text evidence="1">Amino-acid biosynthesis; L-methionine biosynthesis via de novo pathway; L-homoserine from L-aspartate: step 2/3.</text>
</comment>
<dbReference type="GO" id="GO:0009088">
    <property type="term" value="P:threonine biosynthetic process"/>
    <property type="evidence" value="ECO:0007669"/>
    <property type="project" value="UniProtKB-KW"/>
</dbReference>
<evidence type="ECO:0000256" key="4">
    <source>
        <dbReference type="ARBA" id="ARBA00011738"/>
    </source>
</evidence>
<comment type="similarity">
    <text evidence="3">Belongs to the aspartate-semialdehyde dehydrogenase family.</text>
</comment>
<dbReference type="GO" id="GO:0019877">
    <property type="term" value="P:diaminopimelate biosynthetic process"/>
    <property type="evidence" value="ECO:0007669"/>
    <property type="project" value="UniProtKB-KW"/>
</dbReference>
<dbReference type="PANTHER" id="PTHR46278:SF2">
    <property type="entry name" value="ASPARTATE-SEMIALDEHYDE DEHYDROGENASE"/>
    <property type="match status" value="1"/>
</dbReference>
<dbReference type="NCBIfam" id="NF011456">
    <property type="entry name" value="PRK14874.1"/>
    <property type="match status" value="1"/>
</dbReference>
<reference evidence="16" key="1">
    <citation type="submission" date="2022-07" db="EMBL/GenBank/DDBJ databases">
        <authorList>
            <person name="Trinca V."/>
            <person name="Uliana J.V.C."/>
            <person name="Torres T.T."/>
            <person name="Ward R.J."/>
            <person name="Monesi N."/>
        </authorList>
    </citation>
    <scope>NUCLEOTIDE SEQUENCE</scope>
    <source>
        <strain evidence="16">HSMRA1968</strain>
        <tissue evidence="16">Whole embryos</tissue>
    </source>
</reference>
<dbReference type="AlphaFoldDB" id="A0A9Q0S682"/>
<keyword evidence="9" id="KW-0220">Diaminopimelate biosynthesis</keyword>
<evidence type="ECO:0000259" key="15">
    <source>
        <dbReference type="SMART" id="SM00859"/>
    </source>
</evidence>
<dbReference type="GO" id="GO:0046983">
    <property type="term" value="F:protein dimerization activity"/>
    <property type="evidence" value="ECO:0007669"/>
    <property type="project" value="InterPro"/>
</dbReference>
<dbReference type="SUPFAM" id="SSF51735">
    <property type="entry name" value="NAD(P)-binding Rossmann-fold domains"/>
    <property type="match status" value="1"/>
</dbReference>
<dbReference type="PIRSF" id="PIRSF000148">
    <property type="entry name" value="ASA_dh"/>
    <property type="match status" value="1"/>
</dbReference>
<dbReference type="HAMAP" id="MF_02121">
    <property type="entry name" value="ASADH"/>
    <property type="match status" value="1"/>
</dbReference>
<keyword evidence="8" id="KW-0521">NADP</keyword>
<feature type="active site" description="Proton acceptor" evidence="14">
    <location>
        <position position="244"/>
    </location>
</feature>
<dbReference type="GO" id="GO:0009086">
    <property type="term" value="P:methionine biosynthetic process"/>
    <property type="evidence" value="ECO:0007669"/>
    <property type="project" value="UniProtKB-KW"/>
</dbReference>
<dbReference type="InterPro" id="IPR012080">
    <property type="entry name" value="Asp_semialdehyde_DH"/>
</dbReference>
<dbReference type="Proteomes" id="UP001151699">
    <property type="component" value="Chromosome A"/>
</dbReference>
<dbReference type="GO" id="GO:0050661">
    <property type="term" value="F:NADP binding"/>
    <property type="evidence" value="ECO:0007669"/>
    <property type="project" value="InterPro"/>
</dbReference>
<evidence type="ECO:0000256" key="9">
    <source>
        <dbReference type="ARBA" id="ARBA00022915"/>
    </source>
</evidence>
<keyword evidence="17" id="KW-1185">Reference proteome</keyword>
<protein>
    <recommendedName>
        <fullName evidence="5">aspartate-semialdehyde dehydrogenase</fullName>
        <ecNumber evidence="5">1.2.1.11</ecNumber>
    </recommendedName>
</protein>
<dbReference type="InterPro" id="IPR036291">
    <property type="entry name" value="NAD(P)-bd_dom_sf"/>
</dbReference>
<dbReference type="Pfam" id="PF01118">
    <property type="entry name" value="Semialdhyde_dh"/>
    <property type="match status" value="1"/>
</dbReference>
<accession>A0A9Q0S682</accession>
<dbReference type="InterPro" id="IPR000534">
    <property type="entry name" value="Semialdehyde_DH_NAD-bd"/>
</dbReference>
<evidence type="ECO:0000256" key="10">
    <source>
        <dbReference type="ARBA" id="ARBA00023002"/>
    </source>
</evidence>
<comment type="subunit">
    <text evidence="4">Homodimer.</text>
</comment>
<evidence type="ECO:0000256" key="13">
    <source>
        <dbReference type="ARBA" id="ARBA00047891"/>
    </source>
</evidence>
<evidence type="ECO:0000313" key="17">
    <source>
        <dbReference type="Proteomes" id="UP001151699"/>
    </source>
</evidence>
<evidence type="ECO:0000313" key="16">
    <source>
        <dbReference type="EMBL" id="KAJ6644905.1"/>
    </source>
</evidence>
<dbReference type="Pfam" id="PF02774">
    <property type="entry name" value="Semialdhyde_dhC"/>
    <property type="match status" value="1"/>
</dbReference>
<evidence type="ECO:0000256" key="8">
    <source>
        <dbReference type="ARBA" id="ARBA00022857"/>
    </source>
</evidence>
<organism evidence="16 17">
    <name type="scientific">Pseudolycoriella hygida</name>
    <dbReference type="NCBI Taxonomy" id="35572"/>
    <lineage>
        <taxon>Eukaryota</taxon>
        <taxon>Metazoa</taxon>
        <taxon>Ecdysozoa</taxon>
        <taxon>Arthropoda</taxon>
        <taxon>Hexapoda</taxon>
        <taxon>Insecta</taxon>
        <taxon>Pterygota</taxon>
        <taxon>Neoptera</taxon>
        <taxon>Endopterygota</taxon>
        <taxon>Diptera</taxon>
        <taxon>Nematocera</taxon>
        <taxon>Sciaroidea</taxon>
        <taxon>Sciaridae</taxon>
        <taxon>Pseudolycoriella</taxon>
    </lineage>
</organism>
<evidence type="ECO:0000256" key="3">
    <source>
        <dbReference type="ARBA" id="ARBA00010584"/>
    </source>
</evidence>